<evidence type="ECO:0000313" key="12">
    <source>
        <dbReference type="Proteomes" id="UP000606044"/>
    </source>
</evidence>
<dbReference type="PANTHER" id="PTHR24221">
    <property type="entry name" value="ATP-BINDING CASSETTE SUB-FAMILY B"/>
    <property type="match status" value="1"/>
</dbReference>
<feature type="transmembrane region" description="Helical" evidence="8">
    <location>
        <begin position="86"/>
        <end position="107"/>
    </location>
</feature>
<evidence type="ECO:0000256" key="7">
    <source>
        <dbReference type="SAM" id="MobiDB-lite"/>
    </source>
</evidence>
<feature type="transmembrane region" description="Helical" evidence="8">
    <location>
        <begin position="209"/>
        <end position="240"/>
    </location>
</feature>
<evidence type="ECO:0000256" key="2">
    <source>
        <dbReference type="ARBA" id="ARBA00022692"/>
    </source>
</evidence>
<gene>
    <name evidence="11" type="primary">cydD</name>
    <name evidence="11" type="ORF">GCM10007301_41650</name>
</gene>
<evidence type="ECO:0000256" key="3">
    <source>
        <dbReference type="ARBA" id="ARBA00022741"/>
    </source>
</evidence>
<feature type="compositionally biased region" description="Low complexity" evidence="7">
    <location>
        <begin position="59"/>
        <end position="69"/>
    </location>
</feature>
<dbReference type="InterPro" id="IPR011527">
    <property type="entry name" value="ABC1_TM_dom"/>
</dbReference>
<dbReference type="InterPro" id="IPR003439">
    <property type="entry name" value="ABC_transporter-like_ATP-bd"/>
</dbReference>
<dbReference type="GO" id="GO:0005886">
    <property type="term" value="C:plasma membrane"/>
    <property type="evidence" value="ECO:0007669"/>
    <property type="project" value="UniProtKB-SubCell"/>
</dbReference>
<reference evidence="11" key="1">
    <citation type="journal article" date="2014" name="Int. J. Syst. Evol. Microbiol.">
        <title>Complete genome sequence of Corynebacterium casei LMG S-19264T (=DSM 44701T), isolated from a smear-ripened cheese.</title>
        <authorList>
            <consortium name="US DOE Joint Genome Institute (JGI-PGF)"/>
            <person name="Walter F."/>
            <person name="Albersmeier A."/>
            <person name="Kalinowski J."/>
            <person name="Ruckert C."/>
        </authorList>
    </citation>
    <scope>NUCLEOTIDE SEQUENCE</scope>
    <source>
        <strain evidence="11">CCM 7897</strain>
    </source>
</reference>
<name>A0A917CA76_9HYPH</name>
<sequence length="619" mass="63445">MTAPSHIRAASAVASAGAAPAGTAASALPPPATMRAGAEPGFTRHMRTTGTPRHGRLRAAPVGQAATAAPEGDPRRIGKRMTSLGAGLQVVAALLFIAQAALIARAVGAIADGAGAEAMLIPAGLVLAVGAVRAYLDMLGARLCYRAARGALTALRAKTVAALAARSPLDPERPAAGAAASALAEQAEAVVPYLSRFQPARMKSSVVPLVLLAAVLCFSWAAALVLLVALPLIPLFMALIGMRAQAASERQLAQMGDMNGFLLDRLRGLATIRSLGAVDLTTGRLRDAAQSLRDRTMVVLRIAFLSSTVLELFSALGVALVAVYVGFHLLGAMDFGTWGGPLSLAEGLFILVLAPAYFEPMRELAAVWHDRASGEAAFTALEKLAAPGLPLPGADRVTCEPAAGGFAPEVTLSDVSFRHVSGTEPFAAFSLTVQPGERVALLGPSGVGKSTLLAIMAGLVPVATGEVRIGGTPLNAETAADLRAGMAWIGQSPRFFAGSLRANVALGRPDVGPEAVDEALTFAMLDEVTGGRTGAAMGEDGAGLSGGEALRLAVARAAADPRAQLVLADEPTAHLDTQTADDMTEALLTLAIGRTLIVSTHDPVLASRMDRVIRLEARA</sequence>
<keyword evidence="3" id="KW-0547">Nucleotide-binding</keyword>
<organism evidence="11 12">
    <name type="scientific">Azorhizobium oxalatiphilum</name>
    <dbReference type="NCBI Taxonomy" id="980631"/>
    <lineage>
        <taxon>Bacteria</taxon>
        <taxon>Pseudomonadati</taxon>
        <taxon>Pseudomonadota</taxon>
        <taxon>Alphaproteobacteria</taxon>
        <taxon>Hyphomicrobiales</taxon>
        <taxon>Xanthobacteraceae</taxon>
        <taxon>Azorhizobium</taxon>
    </lineage>
</organism>
<feature type="region of interest" description="Disordered" evidence="7">
    <location>
        <begin position="20"/>
        <end position="76"/>
    </location>
</feature>
<evidence type="ECO:0000313" key="11">
    <source>
        <dbReference type="EMBL" id="GGF77355.1"/>
    </source>
</evidence>
<feature type="domain" description="ABC transporter" evidence="9">
    <location>
        <begin position="410"/>
        <end position="619"/>
    </location>
</feature>
<dbReference type="AlphaFoldDB" id="A0A917CA76"/>
<dbReference type="Pfam" id="PF00005">
    <property type="entry name" value="ABC_tran"/>
    <property type="match status" value="1"/>
</dbReference>
<keyword evidence="4" id="KW-0067">ATP-binding</keyword>
<dbReference type="InterPro" id="IPR036640">
    <property type="entry name" value="ABC1_TM_sf"/>
</dbReference>
<dbReference type="PANTHER" id="PTHR24221:SF261">
    <property type="entry name" value="GLUTATHIONE_L-CYSTEINE TRANSPORT SYSTEM ATP-BINDING_PERMEASE PROTEIN CYDD"/>
    <property type="match status" value="1"/>
</dbReference>
<dbReference type="NCBIfam" id="TIGR02857">
    <property type="entry name" value="CydD"/>
    <property type="match status" value="1"/>
</dbReference>
<feature type="transmembrane region" description="Helical" evidence="8">
    <location>
        <begin position="338"/>
        <end position="358"/>
    </location>
</feature>
<dbReference type="Gene3D" id="1.20.1560.10">
    <property type="entry name" value="ABC transporter type 1, transmembrane domain"/>
    <property type="match status" value="1"/>
</dbReference>
<evidence type="ECO:0000256" key="4">
    <source>
        <dbReference type="ARBA" id="ARBA00022840"/>
    </source>
</evidence>
<comment type="caution">
    <text evidence="11">The sequence shown here is derived from an EMBL/GenBank/DDBJ whole genome shotgun (WGS) entry which is preliminary data.</text>
</comment>
<feature type="transmembrane region" description="Helical" evidence="8">
    <location>
        <begin position="302"/>
        <end position="326"/>
    </location>
</feature>
<evidence type="ECO:0000256" key="6">
    <source>
        <dbReference type="ARBA" id="ARBA00023136"/>
    </source>
</evidence>
<dbReference type="GO" id="GO:0042883">
    <property type="term" value="P:cysteine transport"/>
    <property type="evidence" value="ECO:0007669"/>
    <property type="project" value="InterPro"/>
</dbReference>
<evidence type="ECO:0000259" key="9">
    <source>
        <dbReference type="PROSITE" id="PS50893"/>
    </source>
</evidence>
<comment type="subcellular location">
    <subcellularLocation>
        <location evidence="1">Cell membrane</location>
        <topology evidence="1">Multi-pass membrane protein</topology>
    </subcellularLocation>
</comment>
<evidence type="ECO:0000256" key="1">
    <source>
        <dbReference type="ARBA" id="ARBA00004651"/>
    </source>
</evidence>
<dbReference type="GO" id="GO:0140359">
    <property type="term" value="F:ABC-type transporter activity"/>
    <property type="evidence" value="ECO:0007669"/>
    <property type="project" value="InterPro"/>
</dbReference>
<dbReference type="InterPro" id="IPR014216">
    <property type="entry name" value="ABC_transptr_CydD"/>
</dbReference>
<dbReference type="Pfam" id="PF00664">
    <property type="entry name" value="ABC_membrane"/>
    <property type="match status" value="1"/>
</dbReference>
<dbReference type="PROSITE" id="PS50893">
    <property type="entry name" value="ABC_TRANSPORTER_2"/>
    <property type="match status" value="1"/>
</dbReference>
<keyword evidence="2 8" id="KW-0812">Transmembrane</keyword>
<dbReference type="InterPro" id="IPR003593">
    <property type="entry name" value="AAA+_ATPase"/>
</dbReference>
<evidence type="ECO:0000259" key="10">
    <source>
        <dbReference type="PROSITE" id="PS50929"/>
    </source>
</evidence>
<accession>A0A917CA76</accession>
<keyword evidence="5 8" id="KW-1133">Transmembrane helix</keyword>
<dbReference type="GO" id="GO:0005524">
    <property type="term" value="F:ATP binding"/>
    <property type="evidence" value="ECO:0007669"/>
    <property type="project" value="UniProtKB-KW"/>
</dbReference>
<evidence type="ECO:0000256" key="8">
    <source>
        <dbReference type="SAM" id="Phobius"/>
    </source>
</evidence>
<dbReference type="SUPFAM" id="SSF52540">
    <property type="entry name" value="P-loop containing nucleoside triphosphate hydrolases"/>
    <property type="match status" value="1"/>
</dbReference>
<dbReference type="SMART" id="SM00382">
    <property type="entry name" value="AAA"/>
    <property type="match status" value="1"/>
</dbReference>
<dbReference type="PROSITE" id="PS50929">
    <property type="entry name" value="ABC_TM1F"/>
    <property type="match status" value="1"/>
</dbReference>
<dbReference type="CDD" id="cd18584">
    <property type="entry name" value="ABC_6TM_AarD_CydD"/>
    <property type="match status" value="1"/>
</dbReference>
<reference evidence="11" key="2">
    <citation type="submission" date="2020-09" db="EMBL/GenBank/DDBJ databases">
        <authorList>
            <person name="Sun Q."/>
            <person name="Sedlacek I."/>
        </authorList>
    </citation>
    <scope>NUCLEOTIDE SEQUENCE</scope>
    <source>
        <strain evidence="11">CCM 7897</strain>
    </source>
</reference>
<dbReference type="GO" id="GO:0016887">
    <property type="term" value="F:ATP hydrolysis activity"/>
    <property type="evidence" value="ECO:0007669"/>
    <property type="project" value="InterPro"/>
</dbReference>
<keyword evidence="12" id="KW-1185">Reference proteome</keyword>
<evidence type="ECO:0000256" key="5">
    <source>
        <dbReference type="ARBA" id="ARBA00022989"/>
    </source>
</evidence>
<dbReference type="Proteomes" id="UP000606044">
    <property type="component" value="Unassembled WGS sequence"/>
</dbReference>
<protein>
    <submittedName>
        <fullName evidence="11">Thiol reductant ABC exporter subunit CydD</fullName>
    </submittedName>
</protein>
<dbReference type="GO" id="GO:0034040">
    <property type="term" value="F:ATPase-coupled lipid transmembrane transporter activity"/>
    <property type="evidence" value="ECO:0007669"/>
    <property type="project" value="TreeGrafter"/>
</dbReference>
<feature type="transmembrane region" description="Helical" evidence="8">
    <location>
        <begin position="119"/>
        <end position="136"/>
    </location>
</feature>
<dbReference type="SUPFAM" id="SSF90123">
    <property type="entry name" value="ABC transporter transmembrane region"/>
    <property type="match status" value="1"/>
</dbReference>
<proteinExistence type="predicted"/>
<dbReference type="Gene3D" id="3.40.50.300">
    <property type="entry name" value="P-loop containing nucleotide triphosphate hydrolases"/>
    <property type="match status" value="1"/>
</dbReference>
<feature type="domain" description="ABC transmembrane type-1" evidence="10">
    <location>
        <begin position="84"/>
        <end position="373"/>
    </location>
</feature>
<dbReference type="EMBL" id="BMCT01000007">
    <property type="protein sequence ID" value="GGF77355.1"/>
    <property type="molecule type" value="Genomic_DNA"/>
</dbReference>
<dbReference type="InterPro" id="IPR039421">
    <property type="entry name" value="Type_1_exporter"/>
</dbReference>
<keyword evidence="6 8" id="KW-0472">Membrane</keyword>
<dbReference type="InterPro" id="IPR027417">
    <property type="entry name" value="P-loop_NTPase"/>
</dbReference>